<feature type="region of interest" description="Disordered" evidence="1">
    <location>
        <begin position="74"/>
        <end position="96"/>
    </location>
</feature>
<protein>
    <submittedName>
        <fullName evidence="2">Uncharacterized protein</fullName>
    </submittedName>
</protein>
<evidence type="ECO:0000313" key="3">
    <source>
        <dbReference type="Proteomes" id="UP000178912"/>
    </source>
</evidence>
<reference evidence="3" key="1">
    <citation type="submission" date="2016-03" db="EMBL/GenBank/DDBJ databases">
        <authorList>
            <person name="Guldener U."/>
        </authorList>
    </citation>
    <scope>NUCLEOTIDE SEQUENCE [LARGE SCALE GENOMIC DNA]</scope>
    <source>
        <strain evidence="3">04CH-RAC-A.6.1</strain>
    </source>
</reference>
<dbReference type="Proteomes" id="UP000178912">
    <property type="component" value="Unassembled WGS sequence"/>
</dbReference>
<organism evidence="2 3">
    <name type="scientific">Rhynchosporium agropyri</name>
    <dbReference type="NCBI Taxonomy" id="914238"/>
    <lineage>
        <taxon>Eukaryota</taxon>
        <taxon>Fungi</taxon>
        <taxon>Dikarya</taxon>
        <taxon>Ascomycota</taxon>
        <taxon>Pezizomycotina</taxon>
        <taxon>Leotiomycetes</taxon>
        <taxon>Helotiales</taxon>
        <taxon>Ploettnerulaceae</taxon>
        <taxon>Rhynchosporium</taxon>
    </lineage>
</organism>
<keyword evidence="3" id="KW-1185">Reference proteome</keyword>
<gene>
    <name evidence="2" type="ORF">RAG0_01092</name>
</gene>
<name>A0A1E1JVD1_9HELO</name>
<proteinExistence type="predicted"/>
<sequence length="161" mass="17753">MAAPFKNLQRLVVLSNTLSLECPRNLHNLQTLQFTGCSNSTEEEASSILRSLEYLDTIVVYDIKSLLPQAVMSHLSDPSSHSDAESSQGNRESSRIQHRSLGVYLGPRDRSTVGPHQLSRYLNLHSNGPLDLDVIKAILQFTASSRLTGIRLYLSSATSLS</sequence>
<accession>A0A1E1JVD1</accession>
<dbReference type="EMBL" id="FJUX01000003">
    <property type="protein sequence ID" value="CZS89855.1"/>
    <property type="molecule type" value="Genomic_DNA"/>
</dbReference>
<dbReference type="OrthoDB" id="4413570at2759"/>
<evidence type="ECO:0000313" key="2">
    <source>
        <dbReference type="EMBL" id="CZS89855.1"/>
    </source>
</evidence>
<feature type="compositionally biased region" description="Low complexity" evidence="1">
    <location>
        <begin position="76"/>
        <end position="87"/>
    </location>
</feature>
<evidence type="ECO:0000256" key="1">
    <source>
        <dbReference type="SAM" id="MobiDB-lite"/>
    </source>
</evidence>
<dbReference type="AlphaFoldDB" id="A0A1E1JVD1"/>